<reference evidence="1" key="1">
    <citation type="journal article" date="2018" name="Genome Biol.">
        <title>SKESA: strategic k-mer extension for scrupulous assemblies.</title>
        <authorList>
            <person name="Souvorov A."/>
            <person name="Agarwala R."/>
            <person name="Lipman D.J."/>
        </authorList>
    </citation>
    <scope>NUCLEOTIDE SEQUENCE</scope>
    <source>
        <strain evidence="1">MA.CK_93/00002981</strain>
    </source>
</reference>
<dbReference type="GO" id="GO:0003677">
    <property type="term" value="F:DNA binding"/>
    <property type="evidence" value="ECO:0007669"/>
    <property type="project" value="InterPro"/>
</dbReference>
<organism evidence="1">
    <name type="scientific">Salmonella enterica</name>
    <name type="common">Salmonella choleraesuis</name>
    <dbReference type="NCBI Taxonomy" id="28901"/>
    <lineage>
        <taxon>Bacteria</taxon>
        <taxon>Pseudomonadati</taxon>
        <taxon>Pseudomonadota</taxon>
        <taxon>Gammaproteobacteria</taxon>
        <taxon>Enterobacterales</taxon>
        <taxon>Enterobacteriaceae</taxon>
        <taxon>Salmonella</taxon>
    </lineage>
</organism>
<dbReference type="AlphaFoldDB" id="A0A750I273"/>
<evidence type="ECO:0008006" key="2">
    <source>
        <dbReference type="Google" id="ProtNLM"/>
    </source>
</evidence>
<sequence length="197" mass="22476">MKNDETGSFDSKQKEPVIDRIASLVNRYPSRRQAAQAWDINYNTLQNYFKRADQEPVPRKAVLEKIAKKENVTIDWLLTGMSSNDTQKELTSSKNELNLTNPSVLRLLDMLDFLGEEKINAIVKLLTLKGVERLTGLLDEDNLNLMQLTGEKREAALLLMQLDPIRVREILSELRASHDMGRTASQQAVDEHREDLA</sequence>
<name>A0A750I273_SALER</name>
<proteinExistence type="predicted"/>
<dbReference type="InterPro" id="IPR010982">
    <property type="entry name" value="Lambda_DNA-bd_dom_sf"/>
</dbReference>
<gene>
    <name evidence="1" type="ORF">G9F26_004410</name>
</gene>
<comment type="caution">
    <text evidence="1">The sequence shown here is derived from an EMBL/GenBank/DDBJ whole genome shotgun (WGS) entry which is preliminary data.</text>
</comment>
<reference evidence="1" key="2">
    <citation type="submission" date="2020-02" db="EMBL/GenBank/DDBJ databases">
        <authorList>
            <consortium name="NCBI Pathogen Detection Project"/>
        </authorList>
    </citation>
    <scope>NUCLEOTIDE SEQUENCE</scope>
    <source>
        <strain evidence="1">MA.CK_93/00002981</strain>
    </source>
</reference>
<protein>
    <recommendedName>
        <fullName evidence="2">Regulatory protein</fullName>
    </recommendedName>
</protein>
<accession>A0A750I273</accession>
<dbReference type="Gene3D" id="1.10.260.40">
    <property type="entry name" value="lambda repressor-like DNA-binding domains"/>
    <property type="match status" value="1"/>
</dbReference>
<evidence type="ECO:0000313" key="1">
    <source>
        <dbReference type="EMBL" id="HAF6280192.1"/>
    </source>
</evidence>
<dbReference type="EMBL" id="DAAVPZ010000040">
    <property type="protein sequence ID" value="HAF6280192.1"/>
    <property type="molecule type" value="Genomic_DNA"/>
</dbReference>